<evidence type="ECO:0000259" key="2">
    <source>
        <dbReference type="Pfam" id="PF00144"/>
    </source>
</evidence>
<dbReference type="Pfam" id="PF00144">
    <property type="entry name" value="Beta-lactamase"/>
    <property type="match status" value="1"/>
</dbReference>
<name>A0A6J4KHL6_9BACT</name>
<dbReference type="SUPFAM" id="SSF56601">
    <property type="entry name" value="beta-lactamase/transpeptidase-like"/>
    <property type="match status" value="1"/>
</dbReference>
<sequence length="371" mass="39104">APLRAALADTLRRVLDAALADSAFPGAYAAVGNARGVLAEYGVGRLDWAGSRLPGADRRPDARTLWDLASLTKVVATTTAVGQLVGEGRVALDAPVQRYLPEWTGGGKERVTVRHLLTHAGGLPAWRPLYKEATSPASALALVYASALDTLPAVRYVYSDLGAILLGQLVERVTGRPLDAYVAERVFGPLGMRDTRYRPPAAELARTAPTEFDPWRQRKLQGEVHDENAAALGGVAGHAGLFGSGHDLARFARMYLGGGALDGVRVLPSAVVAEFTTRQDSALSHRALGWETPTGQNSAGRRIGAGAFGHTGFTGTSLWVDPRSDLFVLLLTNRVNPTRQNTKIGAVRARLADAAVAAATGLASPPSPTGR</sequence>
<dbReference type="PANTHER" id="PTHR43283">
    <property type="entry name" value="BETA-LACTAMASE-RELATED"/>
    <property type="match status" value="1"/>
</dbReference>
<evidence type="ECO:0000313" key="3">
    <source>
        <dbReference type="EMBL" id="CAA9306322.1"/>
    </source>
</evidence>
<dbReference type="InterPro" id="IPR050789">
    <property type="entry name" value="Diverse_Enzym_Activities"/>
</dbReference>
<proteinExistence type="predicted"/>
<organism evidence="3">
    <name type="scientific">uncultured Gemmatimonadaceae bacterium</name>
    <dbReference type="NCBI Taxonomy" id="246130"/>
    <lineage>
        <taxon>Bacteria</taxon>
        <taxon>Pseudomonadati</taxon>
        <taxon>Gemmatimonadota</taxon>
        <taxon>Gemmatimonadia</taxon>
        <taxon>Gemmatimonadales</taxon>
        <taxon>Gemmatimonadaceae</taxon>
        <taxon>environmental samples</taxon>
    </lineage>
</organism>
<dbReference type="AlphaFoldDB" id="A0A6J4KHL6"/>
<dbReference type="EMBL" id="CADCTU010000269">
    <property type="protein sequence ID" value="CAA9306322.1"/>
    <property type="molecule type" value="Genomic_DNA"/>
</dbReference>
<evidence type="ECO:0000256" key="1">
    <source>
        <dbReference type="ARBA" id="ARBA00022801"/>
    </source>
</evidence>
<feature type="non-terminal residue" evidence="3">
    <location>
        <position position="1"/>
    </location>
</feature>
<accession>A0A6J4KHL6</accession>
<reference evidence="3" key="1">
    <citation type="submission" date="2020-02" db="EMBL/GenBank/DDBJ databases">
        <authorList>
            <person name="Meier V. D."/>
        </authorList>
    </citation>
    <scope>NUCLEOTIDE SEQUENCE</scope>
    <source>
        <strain evidence="3">AVDCRST_MAG11</strain>
    </source>
</reference>
<feature type="domain" description="Beta-lactamase-related" evidence="2">
    <location>
        <begin position="11"/>
        <end position="343"/>
    </location>
</feature>
<dbReference type="InterPro" id="IPR001466">
    <property type="entry name" value="Beta-lactam-related"/>
</dbReference>
<dbReference type="Gene3D" id="3.40.710.10">
    <property type="entry name" value="DD-peptidase/beta-lactamase superfamily"/>
    <property type="match status" value="1"/>
</dbReference>
<gene>
    <name evidence="3" type="ORF">AVDCRST_MAG11-1177</name>
</gene>
<dbReference type="InterPro" id="IPR012338">
    <property type="entry name" value="Beta-lactam/transpept-like"/>
</dbReference>
<protein>
    <submittedName>
        <fullName evidence="3">Beta-lactamase class C-like and penicillin binding proteins (PBPs) superfamily</fullName>
    </submittedName>
</protein>
<dbReference type="GO" id="GO:0016787">
    <property type="term" value="F:hydrolase activity"/>
    <property type="evidence" value="ECO:0007669"/>
    <property type="project" value="UniProtKB-KW"/>
</dbReference>
<keyword evidence="1" id="KW-0378">Hydrolase</keyword>
<dbReference type="PANTHER" id="PTHR43283:SF11">
    <property type="entry name" value="BETA-LACTAMASE-RELATED DOMAIN-CONTAINING PROTEIN"/>
    <property type="match status" value="1"/>
</dbReference>